<dbReference type="SUPFAM" id="SSF50978">
    <property type="entry name" value="WD40 repeat-like"/>
    <property type="match status" value="1"/>
</dbReference>
<organism evidence="5">
    <name type="scientific">Aphanomyces astaci</name>
    <name type="common">Crayfish plague agent</name>
    <dbReference type="NCBI Taxonomy" id="112090"/>
    <lineage>
        <taxon>Eukaryota</taxon>
        <taxon>Sar</taxon>
        <taxon>Stramenopiles</taxon>
        <taxon>Oomycota</taxon>
        <taxon>Saprolegniomycetes</taxon>
        <taxon>Saprolegniales</taxon>
        <taxon>Verrucalvaceae</taxon>
        <taxon>Aphanomyces</taxon>
    </lineage>
</organism>
<evidence type="ECO:0000256" key="1">
    <source>
        <dbReference type="PROSITE-ProRule" id="PRU00221"/>
    </source>
</evidence>
<dbReference type="InterPro" id="IPR015943">
    <property type="entry name" value="WD40/YVTN_repeat-like_dom_sf"/>
</dbReference>
<dbReference type="VEuPathDB" id="FungiDB:H257_16061"/>
<feature type="compositionally biased region" description="Low complexity" evidence="2">
    <location>
        <begin position="7"/>
        <end position="17"/>
    </location>
</feature>
<reference evidence="5" key="1">
    <citation type="submission" date="2013-12" db="EMBL/GenBank/DDBJ databases">
        <title>The Genome Sequence of Aphanomyces astaci APO3.</title>
        <authorList>
            <consortium name="The Broad Institute Genomics Platform"/>
            <person name="Russ C."/>
            <person name="Tyler B."/>
            <person name="van West P."/>
            <person name="Dieguez-Uribeondo J."/>
            <person name="Young S.K."/>
            <person name="Zeng Q."/>
            <person name="Gargeya S."/>
            <person name="Fitzgerald M."/>
            <person name="Abouelleil A."/>
            <person name="Alvarado L."/>
            <person name="Chapman S.B."/>
            <person name="Gainer-Dewar J."/>
            <person name="Goldberg J."/>
            <person name="Griggs A."/>
            <person name="Gujja S."/>
            <person name="Hansen M."/>
            <person name="Howarth C."/>
            <person name="Imamovic A."/>
            <person name="Ireland A."/>
            <person name="Larimer J."/>
            <person name="McCowan C."/>
            <person name="Murphy C."/>
            <person name="Pearson M."/>
            <person name="Poon T.W."/>
            <person name="Priest M."/>
            <person name="Roberts A."/>
            <person name="Saif S."/>
            <person name="Shea T."/>
            <person name="Sykes S."/>
            <person name="Wortman J."/>
            <person name="Nusbaum C."/>
            <person name="Birren B."/>
        </authorList>
    </citation>
    <scope>NUCLEOTIDE SEQUENCE [LARGE SCALE GENOMIC DNA]</scope>
    <source>
        <strain evidence="5">APO3</strain>
    </source>
</reference>
<dbReference type="Pfam" id="PF12657">
    <property type="entry name" value="TFIIIC_delta"/>
    <property type="match status" value="1"/>
</dbReference>
<dbReference type="PROSITE" id="PS50082">
    <property type="entry name" value="WD_REPEATS_2"/>
    <property type="match status" value="1"/>
</dbReference>
<dbReference type="InterPro" id="IPR024761">
    <property type="entry name" value="TFIIIC_delta_N"/>
</dbReference>
<feature type="domain" description="Transcription factor IIIC 90kDa subunit N-terminal" evidence="3">
    <location>
        <begin position="49"/>
        <end position="288"/>
    </location>
</feature>
<evidence type="ECO:0000313" key="5">
    <source>
        <dbReference type="EMBL" id="ETV67824.1"/>
    </source>
</evidence>
<dbReference type="InterPro" id="IPR044230">
    <property type="entry name" value="GTF3C4"/>
</dbReference>
<dbReference type="RefSeq" id="XP_009842682.1">
    <property type="nucleotide sequence ID" value="XM_009844380.1"/>
</dbReference>
<dbReference type="EMBL" id="KI913192">
    <property type="protein sequence ID" value="ETV67824.1"/>
    <property type="molecule type" value="Genomic_DNA"/>
</dbReference>
<dbReference type="AlphaFoldDB" id="W4FLY0"/>
<dbReference type="InterPro" id="IPR024764">
    <property type="entry name" value="TFIIIC_Znf"/>
</dbReference>
<evidence type="ECO:0000259" key="3">
    <source>
        <dbReference type="Pfam" id="PF12657"/>
    </source>
</evidence>
<proteinExistence type="predicted"/>
<evidence type="ECO:0000259" key="4">
    <source>
        <dbReference type="Pfam" id="PF12660"/>
    </source>
</evidence>
<dbReference type="GO" id="GO:0006384">
    <property type="term" value="P:transcription initiation at RNA polymerase III promoter"/>
    <property type="evidence" value="ECO:0007669"/>
    <property type="project" value="InterPro"/>
</dbReference>
<dbReference type="GO" id="GO:0004402">
    <property type="term" value="F:histone acetyltransferase activity"/>
    <property type="evidence" value="ECO:0007669"/>
    <property type="project" value="InterPro"/>
</dbReference>
<dbReference type="GO" id="GO:0000127">
    <property type="term" value="C:transcription factor TFIIIC complex"/>
    <property type="evidence" value="ECO:0007669"/>
    <property type="project" value="InterPro"/>
</dbReference>
<accession>W4FLY0</accession>
<feature type="domain" description="Transcription factor IIIC putative zinc-finger" evidence="4">
    <location>
        <begin position="717"/>
        <end position="789"/>
    </location>
</feature>
<feature type="region of interest" description="Disordered" evidence="2">
    <location>
        <begin position="1"/>
        <end position="21"/>
    </location>
</feature>
<feature type="repeat" description="WD" evidence="1">
    <location>
        <begin position="414"/>
        <end position="456"/>
    </location>
</feature>
<dbReference type="SMART" id="SM00320">
    <property type="entry name" value="WD40"/>
    <property type="match status" value="2"/>
</dbReference>
<evidence type="ECO:0000256" key="2">
    <source>
        <dbReference type="SAM" id="MobiDB-lite"/>
    </source>
</evidence>
<dbReference type="InterPro" id="IPR036322">
    <property type="entry name" value="WD40_repeat_dom_sf"/>
</dbReference>
<dbReference type="GeneID" id="20818057"/>
<keyword evidence="1" id="KW-0853">WD repeat</keyword>
<name>W4FLY0_APHAT</name>
<protein>
    <submittedName>
        <fullName evidence="5">Uncharacterized protein</fullName>
    </submittedName>
</protein>
<dbReference type="OrthoDB" id="6021743at2759"/>
<dbReference type="PANTHER" id="PTHR15496:SF2">
    <property type="entry name" value="GENERAL TRANSCRIPTION FACTOR 3C POLYPEPTIDE 4"/>
    <property type="match status" value="1"/>
</dbReference>
<sequence length="809" mass="87261">MPKKEATAAAAPTADPASNEHGLQFTATSSSFSSEHLPGAPILPGCVHWSADCKLACVTDENIMISTYLNKDLSRFLLHPPFLTRYFLPLPAKDTNVPEPPTLDGVHEDGLDAHGTTTYRILNEQARKQSSNPREISLTKGEASMTFTAAVWGPRGSAPNMSCAIATLTSSGQVGVYYPSTLDLQWKEVVSVSSLLKRHVAANSWSHVTAAIEAHNATDLLFTVPLPRFPQQQKNKASINAAFDAKRQKLSASFVDKVELQSVTTLAWSTATYDPTTGASMSYVALCGKRLSTVWRYEHNYAGTDGLFTSRLDESPVATAVTGVYGWPTCSAWMLMETDAIVVGTSSGNVLMMRLTRQEGSGGRMALEVERVLRTPQLQPVYALHYSLSRVCVAAGNTITVWPIGGDEGAPLTWQAHSHNISCLDVDHCDDHVLFSSSSDGCVKCWDVRTGDAIPIDYLPANNYPIYGMALSPNSVQLAVGYVCPPAAKPSRITQADTTYARLSSGLEFFAAPNARNATLLANSLEAHSSIDSLGDILSYCHAELSTFHAKRAEDGGSVWSAADAKASNDDNDLGQPLYHSFCSILEAKYTDQCQAAALSSDPPPPPMYLQVAYQVVVNMPGTSSAKEADAARLQQRIMAYWCDSVLRCRASTTVHQSRRHTGKAALSTLLMADFLGLVSISPANPHLAALVTSVYATYGTAGDKKRSVAEARPEDLPVRETCGLCAAPVPLTARVLEPVCDNGHALERCFRTLVVIDSAAAVLWKCMVCEAFATGRDKDDNDDDGNGQPQLPVLVCRLCGSYCQRIEY</sequence>
<dbReference type="PANTHER" id="PTHR15496">
    <property type="entry name" value="GENERAL TRANSCRIPTION FACTOR 3C POLYPEPTIDE 4 FAMILY"/>
    <property type="match status" value="1"/>
</dbReference>
<dbReference type="Pfam" id="PF12660">
    <property type="entry name" value="zf-TFIIIC"/>
    <property type="match status" value="1"/>
</dbReference>
<dbReference type="Gene3D" id="2.130.10.10">
    <property type="entry name" value="YVTN repeat-like/Quinoprotein amine dehydrogenase"/>
    <property type="match status" value="1"/>
</dbReference>
<dbReference type="InterPro" id="IPR001680">
    <property type="entry name" value="WD40_rpt"/>
</dbReference>
<gene>
    <name evidence="5" type="ORF">H257_16061</name>
</gene>